<evidence type="ECO:0000256" key="1">
    <source>
        <dbReference type="ARBA" id="ARBA00022723"/>
    </source>
</evidence>
<sequence>MGSNQSRRSNRRQREDDYRTIPIIRRDEHEHPLASTQSDEMIELPSRTPSIIPEPMVSEVETLPELISSEEEPSAPSPQPDIGVAIASNEVSRADGSQPSIRLSIIYYIPHRRGRDEGPNIEDALNGDQPFSGDMLGRVLFAMTIPLNANNGNSLFGLSSFEDLLDHLMRQHQPQGPPPTSKNVLDRLPIVTAEAKHTCETCLVCQENFVEEESVLELPCKHNFHKDCVTTWLEQHCTCPTCRYELPVDDKEYEVERKKRMAGRGIDEEVLNGEEREEMEVEEENSREEKRRKIQELNRGDAVEMTAAEAAE</sequence>
<dbReference type="CDD" id="cd16454">
    <property type="entry name" value="RING-H2_PA-TM-RING"/>
    <property type="match status" value="1"/>
</dbReference>
<dbReference type="GO" id="GO:0005634">
    <property type="term" value="C:nucleus"/>
    <property type="evidence" value="ECO:0007669"/>
    <property type="project" value="TreeGrafter"/>
</dbReference>
<dbReference type="PROSITE" id="PS50089">
    <property type="entry name" value="ZF_RING_2"/>
    <property type="match status" value="1"/>
</dbReference>
<keyword evidence="1" id="KW-0479">Metal-binding</keyword>
<dbReference type="InterPro" id="IPR001841">
    <property type="entry name" value="Znf_RING"/>
</dbReference>
<accession>A0A2P6NZX4</accession>
<dbReference type="InterPro" id="IPR013083">
    <property type="entry name" value="Znf_RING/FYVE/PHD"/>
</dbReference>
<dbReference type="InParanoid" id="A0A2P6NZX4"/>
<feature type="compositionally biased region" description="Basic and acidic residues" evidence="5">
    <location>
        <begin position="12"/>
        <end position="32"/>
    </location>
</feature>
<dbReference type="GO" id="GO:0006511">
    <property type="term" value="P:ubiquitin-dependent protein catabolic process"/>
    <property type="evidence" value="ECO:0007669"/>
    <property type="project" value="TreeGrafter"/>
</dbReference>
<evidence type="ECO:0000256" key="5">
    <source>
        <dbReference type="SAM" id="MobiDB-lite"/>
    </source>
</evidence>
<dbReference type="AlphaFoldDB" id="A0A2P6NZX4"/>
<dbReference type="STRING" id="1890364.A0A2P6NZX4"/>
<dbReference type="InterPro" id="IPR051834">
    <property type="entry name" value="RING_finger_E3_ligase"/>
</dbReference>
<name>A0A2P6NZX4_9EUKA</name>
<keyword evidence="8" id="KW-1185">Reference proteome</keyword>
<evidence type="ECO:0000256" key="4">
    <source>
        <dbReference type="PROSITE-ProRule" id="PRU00175"/>
    </source>
</evidence>
<evidence type="ECO:0000313" key="7">
    <source>
        <dbReference type="EMBL" id="PRP89511.1"/>
    </source>
</evidence>
<evidence type="ECO:0000259" key="6">
    <source>
        <dbReference type="PROSITE" id="PS50089"/>
    </source>
</evidence>
<dbReference type="GO" id="GO:0008270">
    <property type="term" value="F:zinc ion binding"/>
    <property type="evidence" value="ECO:0007669"/>
    <property type="project" value="UniProtKB-KW"/>
</dbReference>
<dbReference type="OrthoDB" id="15554at2759"/>
<protein>
    <recommendedName>
        <fullName evidence="6">RING-type domain-containing protein</fullName>
    </recommendedName>
</protein>
<feature type="compositionally biased region" description="Basic and acidic residues" evidence="5">
    <location>
        <begin position="287"/>
        <end position="302"/>
    </location>
</feature>
<feature type="compositionally biased region" description="Acidic residues" evidence="5">
    <location>
        <begin position="269"/>
        <end position="286"/>
    </location>
</feature>
<dbReference type="SMART" id="SM00184">
    <property type="entry name" value="RING"/>
    <property type="match status" value="1"/>
</dbReference>
<keyword evidence="2 4" id="KW-0863">Zinc-finger</keyword>
<dbReference type="PANTHER" id="PTHR45931:SF3">
    <property type="entry name" value="RING ZINC FINGER-CONTAINING PROTEIN"/>
    <property type="match status" value="1"/>
</dbReference>
<gene>
    <name evidence="7" type="ORF">PROFUN_00775</name>
</gene>
<keyword evidence="3" id="KW-0862">Zinc</keyword>
<proteinExistence type="predicted"/>
<dbReference type="PANTHER" id="PTHR45931">
    <property type="entry name" value="SI:CH211-59O9.10"/>
    <property type="match status" value="1"/>
</dbReference>
<dbReference type="Gene3D" id="3.30.40.10">
    <property type="entry name" value="Zinc/RING finger domain, C3HC4 (zinc finger)"/>
    <property type="match status" value="1"/>
</dbReference>
<feature type="region of interest" description="Disordered" evidence="5">
    <location>
        <begin position="1"/>
        <end position="57"/>
    </location>
</feature>
<comment type="caution">
    <text evidence="7">The sequence shown here is derived from an EMBL/GenBank/DDBJ whole genome shotgun (WGS) entry which is preliminary data.</text>
</comment>
<feature type="region of interest" description="Disordered" evidence="5">
    <location>
        <begin position="269"/>
        <end position="312"/>
    </location>
</feature>
<reference evidence="7 8" key="1">
    <citation type="journal article" date="2018" name="Genome Biol. Evol.">
        <title>Multiple Roots of Fruiting Body Formation in Amoebozoa.</title>
        <authorList>
            <person name="Hillmann F."/>
            <person name="Forbes G."/>
            <person name="Novohradska S."/>
            <person name="Ferling I."/>
            <person name="Riege K."/>
            <person name="Groth M."/>
            <person name="Westermann M."/>
            <person name="Marz M."/>
            <person name="Spaller T."/>
            <person name="Winckler T."/>
            <person name="Schaap P."/>
            <person name="Glockner G."/>
        </authorList>
    </citation>
    <scope>NUCLEOTIDE SEQUENCE [LARGE SCALE GENOMIC DNA]</scope>
    <source>
        <strain evidence="7 8">Jena</strain>
    </source>
</reference>
<dbReference type="EMBL" id="MDYQ01000002">
    <property type="protein sequence ID" value="PRP89511.1"/>
    <property type="molecule type" value="Genomic_DNA"/>
</dbReference>
<dbReference type="SUPFAM" id="SSF57850">
    <property type="entry name" value="RING/U-box"/>
    <property type="match status" value="1"/>
</dbReference>
<evidence type="ECO:0000256" key="2">
    <source>
        <dbReference type="ARBA" id="ARBA00022771"/>
    </source>
</evidence>
<dbReference type="GO" id="GO:0061630">
    <property type="term" value="F:ubiquitin protein ligase activity"/>
    <property type="evidence" value="ECO:0007669"/>
    <property type="project" value="TreeGrafter"/>
</dbReference>
<feature type="domain" description="RING-type" evidence="6">
    <location>
        <begin position="202"/>
        <end position="243"/>
    </location>
</feature>
<evidence type="ECO:0000256" key="3">
    <source>
        <dbReference type="ARBA" id="ARBA00022833"/>
    </source>
</evidence>
<dbReference type="Proteomes" id="UP000241769">
    <property type="component" value="Unassembled WGS sequence"/>
</dbReference>
<evidence type="ECO:0000313" key="8">
    <source>
        <dbReference type="Proteomes" id="UP000241769"/>
    </source>
</evidence>
<organism evidence="7 8">
    <name type="scientific">Planoprotostelium fungivorum</name>
    <dbReference type="NCBI Taxonomy" id="1890364"/>
    <lineage>
        <taxon>Eukaryota</taxon>
        <taxon>Amoebozoa</taxon>
        <taxon>Evosea</taxon>
        <taxon>Variosea</taxon>
        <taxon>Cavosteliida</taxon>
        <taxon>Cavosteliaceae</taxon>
        <taxon>Planoprotostelium</taxon>
    </lineage>
</organism>
<dbReference type="Pfam" id="PF13639">
    <property type="entry name" value="zf-RING_2"/>
    <property type="match status" value="1"/>
</dbReference>